<sequence>MSAEPVASQPEHHLLTIPQEIQDIIFDFAYPQPSEVAKFVGREAFDELEKAKLRINKGDYTIRPFVHNRINEMMVSKKFFVAAALAYVTNQIWKDVLLDEHICAALHEAGGIVCAWASTVSTSGVLTHPPMHHPRLKNLTVTLSEWMWDDVDDKFAWEVRYTTDELKRGKYYEDLSELRGLRTFEIVAGENESAKTKRQQKKWRRNCRAFEALLKPIVTQPKTAAPEFPDGDSSATPVPLYPGCAVCFETSELRRIGADCDIDYGLTMLYKAKGDEAFDSELTAISQKSAAEYAKRKLIPGNYLHNREVPDDLKELREMLYWNGEDMMDWIRDAKRRTGLPTLKPGLSEREKQAETVHDGALDLDTAVMLGASALLVCTWCAWAMMAVSF</sequence>
<evidence type="ECO:0000313" key="2">
    <source>
        <dbReference type="Proteomes" id="UP001324427"/>
    </source>
</evidence>
<keyword evidence="2" id="KW-1185">Reference proteome</keyword>
<reference evidence="1 2" key="1">
    <citation type="submission" date="2021-11" db="EMBL/GenBank/DDBJ databases">
        <title>Black yeast isolated from Biological Soil Crust.</title>
        <authorList>
            <person name="Kurbessoian T."/>
        </authorList>
    </citation>
    <scope>NUCLEOTIDE SEQUENCE [LARGE SCALE GENOMIC DNA]</scope>
    <source>
        <strain evidence="1 2">CCFEE 5522</strain>
    </source>
</reference>
<accession>A0AAV9JL46</accession>
<evidence type="ECO:0000313" key="1">
    <source>
        <dbReference type="EMBL" id="KAK4546047.1"/>
    </source>
</evidence>
<dbReference type="AlphaFoldDB" id="A0AAV9JL46"/>
<organism evidence="1 2">
    <name type="scientific">Oleoguttula mirabilis</name>
    <dbReference type="NCBI Taxonomy" id="1507867"/>
    <lineage>
        <taxon>Eukaryota</taxon>
        <taxon>Fungi</taxon>
        <taxon>Dikarya</taxon>
        <taxon>Ascomycota</taxon>
        <taxon>Pezizomycotina</taxon>
        <taxon>Dothideomycetes</taxon>
        <taxon>Dothideomycetidae</taxon>
        <taxon>Mycosphaerellales</taxon>
        <taxon>Teratosphaeriaceae</taxon>
        <taxon>Oleoguttula</taxon>
    </lineage>
</organism>
<dbReference type="EMBL" id="JAVFHQ010000016">
    <property type="protein sequence ID" value="KAK4546047.1"/>
    <property type="molecule type" value="Genomic_DNA"/>
</dbReference>
<proteinExistence type="predicted"/>
<dbReference type="Proteomes" id="UP001324427">
    <property type="component" value="Unassembled WGS sequence"/>
</dbReference>
<protein>
    <submittedName>
        <fullName evidence="1">Uncharacterized protein</fullName>
    </submittedName>
</protein>
<gene>
    <name evidence="1" type="ORF">LTR36_002184</name>
</gene>
<comment type="caution">
    <text evidence="1">The sequence shown here is derived from an EMBL/GenBank/DDBJ whole genome shotgun (WGS) entry which is preliminary data.</text>
</comment>
<name>A0AAV9JL46_9PEZI</name>